<dbReference type="EMBL" id="JAHCVK010000001">
    <property type="protein sequence ID" value="MBT0652374.1"/>
    <property type="molecule type" value="Genomic_DNA"/>
</dbReference>
<comment type="caution">
    <text evidence="3">The sequence shown here is derived from an EMBL/GenBank/DDBJ whole genome shotgun (WGS) entry which is preliminary data.</text>
</comment>
<evidence type="ECO:0000256" key="1">
    <source>
        <dbReference type="SAM" id="Phobius"/>
    </source>
</evidence>
<feature type="signal peptide" evidence="2">
    <location>
        <begin position="1"/>
        <end position="23"/>
    </location>
</feature>
<keyword evidence="1" id="KW-0812">Transmembrane</keyword>
<proteinExistence type="predicted"/>
<dbReference type="RefSeq" id="WP_214174322.1">
    <property type="nucleotide sequence ID" value="NZ_JAHCVK010000001.1"/>
</dbReference>
<protein>
    <submittedName>
        <fullName evidence="3">Uncharacterized protein</fullName>
    </submittedName>
</protein>
<sequence length="78" mass="8292">MNGIRHIAPLVALAVTSALPSHAAEGPPDDLIGIVFWIFVAYCALIIVPHGIRALIVTFRSPRKGEEASAEVTDNATE</sequence>
<accession>A0ABS5SAH8</accession>
<evidence type="ECO:0000313" key="3">
    <source>
        <dbReference type="EMBL" id="MBT0652374.1"/>
    </source>
</evidence>
<keyword evidence="4" id="KW-1185">Reference proteome</keyword>
<evidence type="ECO:0000256" key="2">
    <source>
        <dbReference type="SAM" id="SignalP"/>
    </source>
</evidence>
<keyword evidence="1" id="KW-0472">Membrane</keyword>
<feature type="chain" id="PRO_5045285165" evidence="2">
    <location>
        <begin position="24"/>
        <end position="78"/>
    </location>
</feature>
<evidence type="ECO:0000313" key="4">
    <source>
        <dbReference type="Proteomes" id="UP000756860"/>
    </source>
</evidence>
<name>A0ABS5SAH8_9BACT</name>
<keyword evidence="1" id="KW-1133">Transmembrane helix</keyword>
<keyword evidence="2" id="KW-0732">Signal</keyword>
<feature type="transmembrane region" description="Helical" evidence="1">
    <location>
        <begin position="33"/>
        <end position="56"/>
    </location>
</feature>
<organism evidence="3 4">
    <name type="scientific">Geomobilimonas luticola</name>
    <dbReference type="NCBI Taxonomy" id="1114878"/>
    <lineage>
        <taxon>Bacteria</taxon>
        <taxon>Pseudomonadati</taxon>
        <taxon>Thermodesulfobacteriota</taxon>
        <taxon>Desulfuromonadia</taxon>
        <taxon>Geobacterales</taxon>
        <taxon>Geobacteraceae</taxon>
        <taxon>Geomobilimonas</taxon>
    </lineage>
</organism>
<reference evidence="3 4" key="1">
    <citation type="submission" date="2021-05" db="EMBL/GenBank/DDBJ databases">
        <title>The draft genome of Geobacter luticola JCM 17780.</title>
        <authorList>
            <person name="Xu Z."/>
            <person name="Masuda Y."/>
            <person name="Itoh H."/>
            <person name="Senoo K."/>
        </authorList>
    </citation>
    <scope>NUCLEOTIDE SEQUENCE [LARGE SCALE GENOMIC DNA]</scope>
    <source>
        <strain evidence="3 4">JCM 17780</strain>
    </source>
</reference>
<gene>
    <name evidence="3" type="ORF">KI810_04850</name>
</gene>
<dbReference type="Proteomes" id="UP000756860">
    <property type="component" value="Unassembled WGS sequence"/>
</dbReference>